<protein>
    <submittedName>
        <fullName evidence="1">Uncharacterized protein</fullName>
    </submittedName>
</protein>
<reference evidence="1" key="2">
    <citation type="submission" date="2024-05" db="EMBL/GenBank/DDBJ databases">
        <authorList>
            <person name="Matrishin C.B."/>
            <person name="Kauffman K.M."/>
        </authorList>
    </citation>
    <scope>NUCLEOTIDE SEQUENCE</scope>
</reference>
<sequence length="35" mass="3950">MLRNQTFGGSNDLPHIQGRHFYTLTTDQYCGIAPP</sequence>
<accession>A0AAT9JLJ2</accession>
<name>A0AAT9JLJ2_9CAUD</name>
<proteinExistence type="predicted"/>
<evidence type="ECO:0000313" key="1">
    <source>
        <dbReference type="EMBL" id="DBA55461.1"/>
    </source>
</evidence>
<organism evidence="1">
    <name type="scientific">Porphyromonas phage phage018a_AFR5B1</name>
    <dbReference type="NCBI Taxonomy" id="3154108"/>
    <lineage>
        <taxon>Viruses</taxon>
        <taxon>Duplodnaviria</taxon>
        <taxon>Heunggongvirae</taxon>
        <taxon>Uroviricota</taxon>
        <taxon>Caudoviricetes</taxon>
        <taxon>Nixviridae</taxon>
        <taxon>Dewhirstvirus</taxon>
        <taxon>Dewhirstvirus pging00L</taxon>
    </lineage>
</organism>
<dbReference type="EMBL" id="BK068099">
    <property type="protein sequence ID" value="DBA55461.1"/>
    <property type="molecule type" value="Genomic_DNA"/>
</dbReference>
<reference evidence="1" key="1">
    <citation type="journal article" date="2023" name="Microbiome">
        <title>Phages are unrecognized players in the ecology of the oral pathogen Porphyromonas gingivalis.</title>
        <authorList>
            <person name="Matrishin C.B."/>
            <person name="Haase E.M."/>
            <person name="Dewhirst F.E."/>
            <person name="Mark Welch J.L."/>
            <person name="Miranda-Sanchez F."/>
            <person name="Chen T."/>
            <person name="MacFarland D.C."/>
            <person name="Kauffman K.M."/>
        </authorList>
    </citation>
    <scope>NUCLEOTIDE SEQUENCE</scope>
</reference>